<dbReference type="RefSeq" id="WP_338669028.1">
    <property type="nucleotide sequence ID" value="NZ_CP146609.1"/>
</dbReference>
<keyword evidence="3" id="KW-1185">Reference proteome</keyword>
<reference evidence="2 3" key="1">
    <citation type="submission" date="2024-03" db="EMBL/GenBank/DDBJ databases">
        <title>Phenotype and Genome Characterization of a Sulfate-Reducing Bacterium Pseudodesulfovibrio sp. strain 5S69, isolated from Petroleum Reservoir in Tatarstan (Russia).</title>
        <authorList>
            <person name="Bidzhieva S.K."/>
            <person name="Kadnikov V."/>
            <person name="Tourova T.P."/>
            <person name="Samigullina S.R."/>
            <person name="Sokolova D.S."/>
            <person name="Poltaraus A.B."/>
            <person name="Avtukh A.N."/>
            <person name="Tereshina V.M."/>
            <person name="Mardanov A.V."/>
            <person name="Nazina T.N."/>
        </authorList>
    </citation>
    <scope>NUCLEOTIDE SEQUENCE [LARGE SCALE GENOMIC DNA]</scope>
    <source>
        <strain evidence="2 3">5S69</strain>
    </source>
</reference>
<dbReference type="EMBL" id="CP146609">
    <property type="protein sequence ID" value="WWX23314.1"/>
    <property type="molecule type" value="Genomic_DNA"/>
</dbReference>
<evidence type="ECO:0000313" key="2">
    <source>
        <dbReference type="EMBL" id="WWX23314.1"/>
    </source>
</evidence>
<keyword evidence="1" id="KW-0812">Transmembrane</keyword>
<dbReference type="Proteomes" id="UP001385389">
    <property type="component" value="Chromosome"/>
</dbReference>
<organism evidence="2 3">
    <name type="scientific">Pseudodesulfovibrio methanolicus</name>
    <dbReference type="NCBI Taxonomy" id="3126690"/>
    <lineage>
        <taxon>Bacteria</taxon>
        <taxon>Pseudomonadati</taxon>
        <taxon>Thermodesulfobacteriota</taxon>
        <taxon>Desulfovibrionia</taxon>
        <taxon>Desulfovibrionales</taxon>
        <taxon>Desulfovibrionaceae</taxon>
    </lineage>
</organism>
<name>A0ABZ2J0X9_9BACT</name>
<dbReference type="Gene3D" id="1.10.101.10">
    <property type="entry name" value="PGBD-like superfamily/PGBD"/>
    <property type="match status" value="1"/>
</dbReference>
<keyword evidence="1" id="KW-1133">Transmembrane helix</keyword>
<gene>
    <name evidence="2" type="ORF">V8V93_03705</name>
</gene>
<dbReference type="InterPro" id="IPR036365">
    <property type="entry name" value="PGBD-like_sf"/>
</dbReference>
<evidence type="ECO:0000256" key="1">
    <source>
        <dbReference type="SAM" id="Phobius"/>
    </source>
</evidence>
<dbReference type="InterPro" id="IPR036366">
    <property type="entry name" value="PGBDSf"/>
</dbReference>
<accession>A0ABZ2J0X9</accession>
<protein>
    <recommendedName>
        <fullName evidence="4">Peptidoglycan binding-like domain-containing protein</fullName>
    </recommendedName>
</protein>
<dbReference type="SUPFAM" id="SSF47090">
    <property type="entry name" value="PGBD-like"/>
    <property type="match status" value="1"/>
</dbReference>
<keyword evidence="1" id="KW-0472">Membrane</keyword>
<evidence type="ECO:0000313" key="3">
    <source>
        <dbReference type="Proteomes" id="UP001385389"/>
    </source>
</evidence>
<sequence>MVLYLSSFLITMNVGFMFQAAYPLFARRGPVAPGRALRGRSLRARLDLTNPADVRVIQQRFKAIGLYSMAEDGTIGPGTRQAFDVFADRHNLQRGLWTVNMQMLLFRGARL</sequence>
<feature type="transmembrane region" description="Helical" evidence="1">
    <location>
        <begin position="6"/>
        <end position="25"/>
    </location>
</feature>
<proteinExistence type="predicted"/>
<evidence type="ECO:0008006" key="4">
    <source>
        <dbReference type="Google" id="ProtNLM"/>
    </source>
</evidence>